<evidence type="ECO:0000313" key="1">
    <source>
        <dbReference type="EMBL" id="CAH1982095.1"/>
    </source>
</evidence>
<accession>A0A9P0KSI4</accession>
<reference evidence="1" key="1">
    <citation type="submission" date="2022-03" db="EMBL/GenBank/DDBJ databases">
        <authorList>
            <person name="Sayadi A."/>
        </authorList>
    </citation>
    <scope>NUCLEOTIDE SEQUENCE</scope>
</reference>
<evidence type="ECO:0000313" key="2">
    <source>
        <dbReference type="Proteomes" id="UP001152888"/>
    </source>
</evidence>
<sequence>MYLAIGGKSSVERLGRLGFGIAVRAVFRDREGAGAPARAPAVLPQTFTTARGGHAMSQLCAAQSHMFVESHTIARPPGFLRI</sequence>
<comment type="caution">
    <text evidence="1">The sequence shown here is derived from an EMBL/GenBank/DDBJ whole genome shotgun (WGS) entry which is preliminary data.</text>
</comment>
<keyword evidence="2" id="KW-1185">Reference proteome</keyword>
<gene>
    <name evidence="1" type="ORF">ACAOBT_LOCUS14824</name>
</gene>
<dbReference type="AlphaFoldDB" id="A0A9P0KSI4"/>
<protein>
    <submittedName>
        <fullName evidence="1">Uncharacterized protein</fullName>
    </submittedName>
</protein>
<organism evidence="1 2">
    <name type="scientific">Acanthoscelides obtectus</name>
    <name type="common">Bean weevil</name>
    <name type="synonym">Bruchus obtectus</name>
    <dbReference type="NCBI Taxonomy" id="200917"/>
    <lineage>
        <taxon>Eukaryota</taxon>
        <taxon>Metazoa</taxon>
        <taxon>Ecdysozoa</taxon>
        <taxon>Arthropoda</taxon>
        <taxon>Hexapoda</taxon>
        <taxon>Insecta</taxon>
        <taxon>Pterygota</taxon>
        <taxon>Neoptera</taxon>
        <taxon>Endopterygota</taxon>
        <taxon>Coleoptera</taxon>
        <taxon>Polyphaga</taxon>
        <taxon>Cucujiformia</taxon>
        <taxon>Chrysomeloidea</taxon>
        <taxon>Chrysomelidae</taxon>
        <taxon>Bruchinae</taxon>
        <taxon>Bruchini</taxon>
        <taxon>Acanthoscelides</taxon>
    </lineage>
</organism>
<dbReference type="Proteomes" id="UP001152888">
    <property type="component" value="Unassembled WGS sequence"/>
</dbReference>
<dbReference type="EMBL" id="CAKOFQ010006916">
    <property type="protein sequence ID" value="CAH1982095.1"/>
    <property type="molecule type" value="Genomic_DNA"/>
</dbReference>
<proteinExistence type="predicted"/>
<name>A0A9P0KSI4_ACAOB</name>